<gene>
    <name evidence="2" type="ORF">CRYO30217_02046</name>
</gene>
<dbReference type="RefSeq" id="WP_258542253.1">
    <property type="nucleotide sequence ID" value="NZ_OU015584.1"/>
</dbReference>
<reference evidence="2" key="1">
    <citation type="submission" date="2021-04" db="EMBL/GenBank/DDBJ databases">
        <authorList>
            <person name="Rodrigo-Torres L."/>
            <person name="Arahal R. D."/>
            <person name="Lucena T."/>
        </authorList>
    </citation>
    <scope>NUCLEOTIDE SEQUENCE</scope>
    <source>
        <strain evidence="2">AS29M-1</strain>
    </source>
</reference>
<dbReference type="KEGG" id="ptan:CRYO30217_02046"/>
<dbReference type="AlphaFoldDB" id="A0A916JMY5"/>
<sequence length="153" mass="17487">MITLKNSFLSIAITSVLLLAGCQESSAPENPSNESQTPTQETVEDGLHLVGDKKWKVPPGMMENIDEQMELVIFYDETSDTLHQELGQKLDDLCKTLVQECTMTGEAHNVLHEWLIPYWETIDSLKEVKDMDQGDKLINDLYVHYATFEDYFE</sequence>
<evidence type="ECO:0000313" key="2">
    <source>
        <dbReference type="EMBL" id="CAG5082932.1"/>
    </source>
</evidence>
<feature type="chain" id="PRO_5037619706" evidence="1">
    <location>
        <begin position="28"/>
        <end position="153"/>
    </location>
</feature>
<evidence type="ECO:0000256" key="1">
    <source>
        <dbReference type="SAM" id="SignalP"/>
    </source>
</evidence>
<organism evidence="2 3">
    <name type="scientific">Parvicella tangerina</name>
    <dbReference type="NCBI Taxonomy" id="2829795"/>
    <lineage>
        <taxon>Bacteria</taxon>
        <taxon>Pseudomonadati</taxon>
        <taxon>Bacteroidota</taxon>
        <taxon>Flavobacteriia</taxon>
        <taxon>Flavobacteriales</taxon>
        <taxon>Parvicellaceae</taxon>
        <taxon>Parvicella</taxon>
    </lineage>
</organism>
<dbReference type="Proteomes" id="UP000683507">
    <property type="component" value="Chromosome"/>
</dbReference>
<keyword evidence="1" id="KW-0732">Signal</keyword>
<feature type="signal peptide" evidence="1">
    <location>
        <begin position="1"/>
        <end position="27"/>
    </location>
</feature>
<proteinExistence type="predicted"/>
<protein>
    <submittedName>
        <fullName evidence="2">Uncharacterized protein</fullName>
    </submittedName>
</protein>
<keyword evidence="3" id="KW-1185">Reference proteome</keyword>
<name>A0A916JMY5_9FLAO</name>
<dbReference type="PROSITE" id="PS51257">
    <property type="entry name" value="PROKAR_LIPOPROTEIN"/>
    <property type="match status" value="1"/>
</dbReference>
<accession>A0A916JMY5</accession>
<evidence type="ECO:0000313" key="3">
    <source>
        <dbReference type="Proteomes" id="UP000683507"/>
    </source>
</evidence>
<dbReference type="EMBL" id="OU015584">
    <property type="protein sequence ID" value="CAG5082932.1"/>
    <property type="molecule type" value="Genomic_DNA"/>
</dbReference>